<evidence type="ECO:0000256" key="4">
    <source>
        <dbReference type="ARBA" id="ARBA00023136"/>
    </source>
</evidence>
<dbReference type="EMBL" id="FPHD01000055">
    <property type="protein sequence ID" value="SFV60860.1"/>
    <property type="molecule type" value="Genomic_DNA"/>
</dbReference>
<feature type="compositionally biased region" description="Basic residues" evidence="7">
    <location>
        <begin position="318"/>
        <end position="331"/>
    </location>
</feature>
<dbReference type="PANTHER" id="PTHR30518:SF2">
    <property type="entry name" value="ENDOLYTIC MUREIN TRANSGLYCOSYLASE"/>
    <property type="match status" value="1"/>
</dbReference>
<keyword evidence="4 8" id="KW-0472">Membrane</keyword>
<evidence type="ECO:0000256" key="7">
    <source>
        <dbReference type="SAM" id="MobiDB-lite"/>
    </source>
</evidence>
<evidence type="ECO:0000313" key="9">
    <source>
        <dbReference type="EMBL" id="SFV60860.1"/>
    </source>
</evidence>
<keyword evidence="2 8" id="KW-0812">Transmembrane</keyword>
<gene>
    <name evidence="9" type="ORF">MNB_SV-8-1140</name>
</gene>
<evidence type="ECO:0000256" key="6">
    <source>
        <dbReference type="ARBA" id="ARBA00023316"/>
    </source>
</evidence>
<dbReference type="GO" id="GO:0071555">
    <property type="term" value="P:cell wall organization"/>
    <property type="evidence" value="ECO:0007669"/>
    <property type="project" value="UniProtKB-KW"/>
</dbReference>
<sequence length="360" mass="42121">MKQIISAKYRRFVLYVEIFMVILLLPVLYNFVPVNQGVTTFYIPSSDVEEVTQTLEKNGYTVTWIDKLMLQLIRTPKEGWYTVDPKESGRLFFFEYLHRKRAQTMDIVIYAGETSKELTTRLAKDMKLNREKLYQFYQKHTRFEEADIFAKRYEIARKADENTTISYLFDLSTKVINGFEKKYFHKKPDTSELKVLLTIASIIQKESNSKKEMPSIASVIYNRLNKGMKLQMDSTLNYGEHSHTVITPERIKSDTSYYNTYKHKGLPPYPLGTVTEDALYAAIHPKKSNYLFFMLNQNGEHDFTASYEEHLKNIKAFKTSRKKKRKSKKKETVKVNTSKSKGKHAKETNLTSVSYIPAKY</sequence>
<feature type="region of interest" description="Disordered" evidence="7">
    <location>
        <begin position="318"/>
        <end position="360"/>
    </location>
</feature>
<keyword evidence="5" id="KW-0456">Lyase</keyword>
<reference evidence="9" key="1">
    <citation type="submission" date="2016-10" db="EMBL/GenBank/DDBJ databases">
        <authorList>
            <person name="de Groot N.N."/>
        </authorList>
    </citation>
    <scope>NUCLEOTIDE SEQUENCE</scope>
</reference>
<dbReference type="Pfam" id="PF02618">
    <property type="entry name" value="YceG"/>
    <property type="match status" value="1"/>
</dbReference>
<feature type="transmembrane region" description="Helical" evidence="8">
    <location>
        <begin position="12"/>
        <end position="32"/>
    </location>
</feature>
<dbReference type="NCBIfam" id="TIGR00247">
    <property type="entry name" value="endolytic transglycosylase MltG"/>
    <property type="match status" value="1"/>
</dbReference>
<dbReference type="GO" id="GO:0016829">
    <property type="term" value="F:lyase activity"/>
    <property type="evidence" value="ECO:0007669"/>
    <property type="project" value="UniProtKB-KW"/>
</dbReference>
<protein>
    <submittedName>
        <fullName evidence="9">FIG004453: protein YceG like</fullName>
    </submittedName>
</protein>
<dbReference type="InterPro" id="IPR003770">
    <property type="entry name" value="MLTG-like"/>
</dbReference>
<keyword evidence="3 8" id="KW-1133">Transmembrane helix</keyword>
<dbReference type="PANTHER" id="PTHR30518">
    <property type="entry name" value="ENDOLYTIC MUREIN TRANSGLYCOSYLASE"/>
    <property type="match status" value="1"/>
</dbReference>
<dbReference type="Gene3D" id="3.30.160.60">
    <property type="entry name" value="Classic Zinc Finger"/>
    <property type="match status" value="1"/>
</dbReference>
<dbReference type="HAMAP" id="MF_02065">
    <property type="entry name" value="MltG"/>
    <property type="match status" value="1"/>
</dbReference>
<evidence type="ECO:0000256" key="8">
    <source>
        <dbReference type="SAM" id="Phobius"/>
    </source>
</evidence>
<dbReference type="AlphaFoldDB" id="A0A1W1C4U3"/>
<keyword evidence="6" id="KW-0961">Cell wall biogenesis/degradation</keyword>
<name>A0A1W1C4U3_9ZZZZ</name>
<evidence type="ECO:0000256" key="1">
    <source>
        <dbReference type="ARBA" id="ARBA00022475"/>
    </source>
</evidence>
<organism evidence="9">
    <name type="scientific">hydrothermal vent metagenome</name>
    <dbReference type="NCBI Taxonomy" id="652676"/>
    <lineage>
        <taxon>unclassified sequences</taxon>
        <taxon>metagenomes</taxon>
        <taxon>ecological metagenomes</taxon>
    </lineage>
</organism>
<accession>A0A1W1C4U3</accession>
<evidence type="ECO:0000256" key="2">
    <source>
        <dbReference type="ARBA" id="ARBA00022692"/>
    </source>
</evidence>
<evidence type="ECO:0000256" key="5">
    <source>
        <dbReference type="ARBA" id="ARBA00023239"/>
    </source>
</evidence>
<evidence type="ECO:0000256" key="3">
    <source>
        <dbReference type="ARBA" id="ARBA00022989"/>
    </source>
</evidence>
<proteinExistence type="inferred from homology"/>
<keyword evidence="1" id="KW-1003">Cell membrane</keyword>